<keyword evidence="5" id="KW-1185">Reference proteome</keyword>
<dbReference type="PROSITE" id="PS00101">
    <property type="entry name" value="HEXAPEP_TRANSFERASES"/>
    <property type="match status" value="1"/>
</dbReference>
<dbReference type="CDD" id="cd04647">
    <property type="entry name" value="LbH_MAT_like"/>
    <property type="match status" value="1"/>
</dbReference>
<reference evidence="4" key="1">
    <citation type="submission" date="2020-10" db="EMBL/GenBank/DDBJ databases">
        <authorList>
            <person name="Castelo-Branco R."/>
            <person name="Eusebio N."/>
            <person name="Adriana R."/>
            <person name="Vieira A."/>
            <person name="Brugerolle De Fraissinette N."/>
            <person name="Rezende De Castro R."/>
            <person name="Schneider M.P."/>
            <person name="Vasconcelos V."/>
            <person name="Leao P.N."/>
        </authorList>
    </citation>
    <scope>NUCLEOTIDE SEQUENCE</scope>
    <source>
        <strain evidence="4">LEGE 07310</strain>
    </source>
</reference>
<dbReference type="Gene3D" id="2.160.10.10">
    <property type="entry name" value="Hexapeptide repeat proteins"/>
    <property type="match status" value="1"/>
</dbReference>
<dbReference type="Pfam" id="PF00132">
    <property type="entry name" value="Hexapep"/>
    <property type="match status" value="1"/>
</dbReference>
<keyword evidence="2" id="KW-0808">Transferase</keyword>
<proteinExistence type="inferred from homology"/>
<evidence type="ECO:0000313" key="4">
    <source>
        <dbReference type="EMBL" id="MBE9076324.1"/>
    </source>
</evidence>
<dbReference type="Proteomes" id="UP000636505">
    <property type="component" value="Unassembled WGS sequence"/>
</dbReference>
<dbReference type="GO" id="GO:0005829">
    <property type="term" value="C:cytosol"/>
    <property type="evidence" value="ECO:0007669"/>
    <property type="project" value="TreeGrafter"/>
</dbReference>
<name>A0A8J7DQC7_9CYAN</name>
<sequence>MKQIDTWKSFIKRKLAKNIAKYCTYGESIILMEKNEHLKERLKFCGRGVVINGQVTVVCPENIVIKDNVHIGENSYLDGRGSIEIGENTHISRNFVVHSSSHNYNGTKLPYDDTYVLKPIKIDRNVWVGTHVVLVPGVSIGEGAIIGAGTVVTKEVPEFNILGSQPARTLKLRNIEHYRQTDFLKRYGGVSGRDINL</sequence>
<dbReference type="GO" id="GO:0031470">
    <property type="term" value="C:carboxysome"/>
    <property type="evidence" value="ECO:0007669"/>
    <property type="project" value="UniProtKB-ARBA"/>
</dbReference>
<evidence type="ECO:0000256" key="2">
    <source>
        <dbReference type="ARBA" id="ARBA00022679"/>
    </source>
</evidence>
<evidence type="ECO:0000313" key="5">
    <source>
        <dbReference type="Proteomes" id="UP000636505"/>
    </source>
</evidence>
<dbReference type="InterPro" id="IPR001451">
    <property type="entry name" value="Hexapep"/>
</dbReference>
<accession>A0A8J7DQC7</accession>
<dbReference type="PANTHER" id="PTHR23416">
    <property type="entry name" value="SIALIC ACID SYNTHASE-RELATED"/>
    <property type="match status" value="1"/>
</dbReference>
<dbReference type="InterPro" id="IPR018357">
    <property type="entry name" value="Hexapep_transf_CS"/>
</dbReference>
<keyword evidence="4" id="KW-0012">Acyltransferase</keyword>
<dbReference type="RefSeq" id="WP_193904990.1">
    <property type="nucleotide sequence ID" value="NZ_JADEXG010000005.1"/>
</dbReference>
<gene>
    <name evidence="4" type="ORF">IQ241_03265</name>
</gene>
<dbReference type="AlphaFoldDB" id="A0A8J7DQC7"/>
<dbReference type="PANTHER" id="PTHR23416:SF23">
    <property type="entry name" value="ACETYLTRANSFERASE C18B11.09C-RELATED"/>
    <property type="match status" value="1"/>
</dbReference>
<dbReference type="SUPFAM" id="SSF51161">
    <property type="entry name" value="Trimeric LpxA-like enzymes"/>
    <property type="match status" value="1"/>
</dbReference>
<keyword evidence="3" id="KW-0677">Repeat</keyword>
<evidence type="ECO:0000256" key="1">
    <source>
        <dbReference type="ARBA" id="ARBA00007274"/>
    </source>
</evidence>
<dbReference type="EMBL" id="JADEXG010000005">
    <property type="protein sequence ID" value="MBE9076324.1"/>
    <property type="molecule type" value="Genomic_DNA"/>
</dbReference>
<organism evidence="4 5">
    <name type="scientific">Vasconcelosia minhoensis LEGE 07310</name>
    <dbReference type="NCBI Taxonomy" id="915328"/>
    <lineage>
        <taxon>Bacteria</taxon>
        <taxon>Bacillati</taxon>
        <taxon>Cyanobacteriota</taxon>
        <taxon>Cyanophyceae</taxon>
        <taxon>Nodosilineales</taxon>
        <taxon>Cymatolegaceae</taxon>
        <taxon>Vasconcelosia</taxon>
        <taxon>Vasconcelosia minhoensis</taxon>
    </lineage>
</organism>
<protein>
    <submittedName>
        <fullName evidence="4">Acyltransferase</fullName>
    </submittedName>
</protein>
<dbReference type="GO" id="GO:0043886">
    <property type="term" value="F:structural constituent of carboxysome shell"/>
    <property type="evidence" value="ECO:0007669"/>
    <property type="project" value="UniProtKB-ARBA"/>
</dbReference>
<dbReference type="InterPro" id="IPR011004">
    <property type="entry name" value="Trimer_LpxA-like_sf"/>
</dbReference>
<dbReference type="InterPro" id="IPR051159">
    <property type="entry name" value="Hexapeptide_acetyltransf"/>
</dbReference>
<evidence type="ECO:0000256" key="3">
    <source>
        <dbReference type="ARBA" id="ARBA00022737"/>
    </source>
</evidence>
<comment type="caution">
    <text evidence="4">The sequence shown here is derived from an EMBL/GenBank/DDBJ whole genome shotgun (WGS) entry which is preliminary data.</text>
</comment>
<comment type="similarity">
    <text evidence="1">Belongs to the transferase hexapeptide repeat family.</text>
</comment>
<dbReference type="GO" id="GO:0008374">
    <property type="term" value="F:O-acyltransferase activity"/>
    <property type="evidence" value="ECO:0007669"/>
    <property type="project" value="TreeGrafter"/>
</dbReference>
<dbReference type="Pfam" id="PF14602">
    <property type="entry name" value="Hexapep_2"/>
    <property type="match status" value="1"/>
</dbReference>